<accession>A0ABQ9Y5L0</accession>
<reference evidence="1 2" key="1">
    <citation type="journal article" date="2022" name="bioRxiv">
        <title>Genomics of Preaxostyla Flagellates Illuminates Evolutionary Transitions and the Path Towards Mitochondrial Loss.</title>
        <authorList>
            <person name="Novak L.V.F."/>
            <person name="Treitli S.C."/>
            <person name="Pyrih J."/>
            <person name="Halakuc P."/>
            <person name="Pipaliya S.V."/>
            <person name="Vacek V."/>
            <person name="Brzon O."/>
            <person name="Soukal P."/>
            <person name="Eme L."/>
            <person name="Dacks J.B."/>
            <person name="Karnkowska A."/>
            <person name="Elias M."/>
            <person name="Hampl V."/>
        </authorList>
    </citation>
    <scope>NUCLEOTIDE SEQUENCE [LARGE SCALE GENOMIC DNA]</scope>
    <source>
        <strain evidence="1">NAU3</strain>
        <tissue evidence="1">Gut</tissue>
    </source>
</reference>
<proteinExistence type="predicted"/>
<protein>
    <submittedName>
        <fullName evidence="1">Uncharacterized protein</fullName>
    </submittedName>
</protein>
<dbReference type="Proteomes" id="UP001281761">
    <property type="component" value="Unassembled WGS sequence"/>
</dbReference>
<organism evidence="1 2">
    <name type="scientific">Blattamonas nauphoetae</name>
    <dbReference type="NCBI Taxonomy" id="2049346"/>
    <lineage>
        <taxon>Eukaryota</taxon>
        <taxon>Metamonada</taxon>
        <taxon>Preaxostyla</taxon>
        <taxon>Oxymonadida</taxon>
        <taxon>Blattamonas</taxon>
    </lineage>
</organism>
<keyword evidence="2" id="KW-1185">Reference proteome</keyword>
<gene>
    <name evidence="1" type="ORF">BLNAU_5975</name>
</gene>
<evidence type="ECO:0000313" key="2">
    <source>
        <dbReference type="Proteomes" id="UP001281761"/>
    </source>
</evidence>
<comment type="caution">
    <text evidence="1">The sequence shown here is derived from an EMBL/GenBank/DDBJ whole genome shotgun (WGS) entry which is preliminary data.</text>
</comment>
<name>A0ABQ9Y5L0_9EUKA</name>
<dbReference type="EMBL" id="JARBJD010000033">
    <property type="protein sequence ID" value="KAK2958959.1"/>
    <property type="molecule type" value="Genomic_DNA"/>
</dbReference>
<sequence>MTREVWTDGNGDVLDVSEILYPFETSAEGWKEQLEFGVSYGVLSLTCSDCTRSVLISDIVITMPDEPARIISFVSSSLNGTKDELTLSFVGSLLPDGSGKIKVKQTESDVLVEGVLTRDSATPCTVVFSTAWSESTTHLSLDADLQIGLGADLEVYTQIRHYCLYFAKYCTFFRGEYAKYVMCSESAGDPSLLCRLTGVISVVTCIAG</sequence>
<evidence type="ECO:0000313" key="1">
    <source>
        <dbReference type="EMBL" id="KAK2958959.1"/>
    </source>
</evidence>